<evidence type="ECO:0000256" key="1">
    <source>
        <dbReference type="ARBA" id="ARBA00004613"/>
    </source>
</evidence>
<keyword evidence="7 11" id="KW-0378">Hydrolase</keyword>
<evidence type="ECO:0000256" key="11">
    <source>
        <dbReference type="RuleBase" id="RU000454"/>
    </source>
</evidence>
<evidence type="ECO:0000256" key="6">
    <source>
        <dbReference type="ARBA" id="ARBA00022750"/>
    </source>
</evidence>
<evidence type="ECO:0000313" key="13">
    <source>
        <dbReference type="Proteomes" id="UP000887577"/>
    </source>
</evidence>
<keyword evidence="3" id="KW-0964">Secreted</keyword>
<sequence>MEYYKQKEFFRRQISPTNFKSISQKIFDNDDIEYIVNVTIGTPEQSFRVLIDTGSSSFWVPDKTFCSNSSSSCPNYCSEGSFCEFLCNPSCCTSCTFNTGGCSNISVFDSSKSSTYISTGKNITLGISAILGEDIVRFGGVGTQQLVVPKTLFGQALYPSILESNDFDGIMGLGFQSNVSNSITPPLINAINQGLLDKPLFTVYLEKQGLAENVLGGVITYGAIDTLHCSTDITYHPLTSTNYYQFKMDSVSVGSYSSNEGWEVTSDTGTSFIGGPATVIDSMAKELGGIYDSYYGVYSVNCSADIGPVVFTFNGIQYPVDGKQMIINIDNGKCALTLFSLNSIGQQWIFGTPWIRSYCNIYGIGDKNIGFAKVLS</sequence>
<protein>
    <submittedName>
        <fullName evidence="14">Peptidase A1 domain-containing protein</fullName>
    </submittedName>
</protein>
<proteinExistence type="inferred from homology"/>
<dbReference type="Gene3D" id="2.40.70.10">
    <property type="entry name" value="Acid Proteases"/>
    <property type="match status" value="3"/>
</dbReference>
<comment type="subcellular location">
    <subcellularLocation>
        <location evidence="1">Secreted</location>
    </subcellularLocation>
</comment>
<dbReference type="SUPFAM" id="SSF50630">
    <property type="entry name" value="Acid proteases"/>
    <property type="match status" value="1"/>
</dbReference>
<name>A0A914YJA6_9BILA</name>
<keyword evidence="6 11" id="KW-0064">Aspartyl protease</keyword>
<evidence type="ECO:0000256" key="9">
    <source>
        <dbReference type="ARBA" id="ARBA00023180"/>
    </source>
</evidence>
<dbReference type="PANTHER" id="PTHR47966:SF45">
    <property type="entry name" value="PEPTIDASE A1 DOMAIN-CONTAINING PROTEIN"/>
    <property type="match status" value="1"/>
</dbReference>
<evidence type="ECO:0000256" key="8">
    <source>
        <dbReference type="ARBA" id="ARBA00023157"/>
    </source>
</evidence>
<keyword evidence="8" id="KW-1015">Disulfide bond</keyword>
<dbReference type="PANTHER" id="PTHR47966">
    <property type="entry name" value="BETA-SITE APP-CLEAVING ENZYME, ISOFORM A-RELATED"/>
    <property type="match status" value="1"/>
</dbReference>
<feature type="domain" description="Peptidase A1" evidence="12">
    <location>
        <begin position="34"/>
        <end position="372"/>
    </location>
</feature>
<keyword evidence="9" id="KW-0325">Glycoprotein</keyword>
<feature type="active site" evidence="10">
    <location>
        <position position="267"/>
    </location>
</feature>
<dbReference type="GO" id="GO:0005576">
    <property type="term" value="C:extracellular region"/>
    <property type="evidence" value="ECO:0007669"/>
    <property type="project" value="UniProtKB-SubCell"/>
</dbReference>
<evidence type="ECO:0000256" key="2">
    <source>
        <dbReference type="ARBA" id="ARBA00007447"/>
    </source>
</evidence>
<keyword evidence="4 11" id="KW-0645">Protease</keyword>
<dbReference type="InterPro" id="IPR001969">
    <property type="entry name" value="Aspartic_peptidase_AS"/>
</dbReference>
<dbReference type="GO" id="GO:0006508">
    <property type="term" value="P:proteolysis"/>
    <property type="evidence" value="ECO:0007669"/>
    <property type="project" value="UniProtKB-KW"/>
</dbReference>
<evidence type="ECO:0000313" key="14">
    <source>
        <dbReference type="WBParaSite" id="PSU_v2.g1893.t1"/>
    </source>
</evidence>
<evidence type="ECO:0000256" key="4">
    <source>
        <dbReference type="ARBA" id="ARBA00022670"/>
    </source>
</evidence>
<evidence type="ECO:0000259" key="12">
    <source>
        <dbReference type="PROSITE" id="PS51767"/>
    </source>
</evidence>
<accession>A0A914YJA6</accession>
<evidence type="ECO:0000256" key="5">
    <source>
        <dbReference type="ARBA" id="ARBA00022729"/>
    </source>
</evidence>
<dbReference type="PROSITE" id="PS51767">
    <property type="entry name" value="PEPTIDASE_A1"/>
    <property type="match status" value="1"/>
</dbReference>
<evidence type="ECO:0000256" key="3">
    <source>
        <dbReference type="ARBA" id="ARBA00022525"/>
    </source>
</evidence>
<dbReference type="InterPro" id="IPR034164">
    <property type="entry name" value="Pepsin-like_dom"/>
</dbReference>
<keyword evidence="5" id="KW-0732">Signal</keyword>
<keyword evidence="13" id="KW-1185">Reference proteome</keyword>
<comment type="similarity">
    <text evidence="2 11">Belongs to the peptidase A1 family.</text>
</comment>
<dbReference type="Pfam" id="PF00026">
    <property type="entry name" value="Asp"/>
    <property type="match status" value="1"/>
</dbReference>
<reference evidence="14" key="1">
    <citation type="submission" date="2022-11" db="UniProtKB">
        <authorList>
            <consortium name="WormBaseParasite"/>
        </authorList>
    </citation>
    <scope>IDENTIFICATION</scope>
</reference>
<feature type="active site" evidence="10">
    <location>
        <position position="52"/>
    </location>
</feature>
<dbReference type="InterPro" id="IPR033121">
    <property type="entry name" value="PEPTIDASE_A1"/>
</dbReference>
<dbReference type="AlphaFoldDB" id="A0A914YJA6"/>
<evidence type="ECO:0000256" key="7">
    <source>
        <dbReference type="ARBA" id="ARBA00022801"/>
    </source>
</evidence>
<dbReference type="CDD" id="cd05471">
    <property type="entry name" value="pepsin_like"/>
    <property type="match status" value="1"/>
</dbReference>
<dbReference type="GO" id="GO:0004190">
    <property type="term" value="F:aspartic-type endopeptidase activity"/>
    <property type="evidence" value="ECO:0007669"/>
    <property type="project" value="UniProtKB-KW"/>
</dbReference>
<dbReference type="GO" id="GO:0005764">
    <property type="term" value="C:lysosome"/>
    <property type="evidence" value="ECO:0007669"/>
    <property type="project" value="TreeGrafter"/>
</dbReference>
<dbReference type="FunFam" id="2.40.70.10:FF:000058">
    <property type="entry name" value="ASpartyl Protease"/>
    <property type="match status" value="1"/>
</dbReference>
<organism evidence="13 14">
    <name type="scientific">Panagrolaimus superbus</name>
    <dbReference type="NCBI Taxonomy" id="310955"/>
    <lineage>
        <taxon>Eukaryota</taxon>
        <taxon>Metazoa</taxon>
        <taxon>Ecdysozoa</taxon>
        <taxon>Nematoda</taxon>
        <taxon>Chromadorea</taxon>
        <taxon>Rhabditida</taxon>
        <taxon>Tylenchina</taxon>
        <taxon>Panagrolaimomorpha</taxon>
        <taxon>Panagrolaimoidea</taxon>
        <taxon>Panagrolaimidae</taxon>
        <taxon>Panagrolaimus</taxon>
    </lineage>
</organism>
<dbReference type="PRINTS" id="PR00792">
    <property type="entry name" value="PEPSIN"/>
</dbReference>
<dbReference type="InterPro" id="IPR001461">
    <property type="entry name" value="Aspartic_peptidase_A1"/>
</dbReference>
<evidence type="ECO:0000256" key="10">
    <source>
        <dbReference type="PIRSR" id="PIRSR601461-1"/>
    </source>
</evidence>
<dbReference type="PROSITE" id="PS00141">
    <property type="entry name" value="ASP_PROTEASE"/>
    <property type="match status" value="1"/>
</dbReference>
<dbReference type="Proteomes" id="UP000887577">
    <property type="component" value="Unplaced"/>
</dbReference>
<dbReference type="WBParaSite" id="PSU_v2.g1893.t1">
    <property type="protein sequence ID" value="PSU_v2.g1893.t1"/>
    <property type="gene ID" value="PSU_v2.g1893"/>
</dbReference>
<dbReference type="InterPro" id="IPR021109">
    <property type="entry name" value="Peptidase_aspartic_dom_sf"/>
</dbReference>